<protein>
    <submittedName>
        <fullName evidence="2">Uncharacterized protein</fullName>
    </submittedName>
</protein>
<keyword evidence="3" id="KW-1185">Reference proteome</keyword>
<evidence type="ECO:0000256" key="1">
    <source>
        <dbReference type="SAM" id="Phobius"/>
    </source>
</evidence>
<organism evidence="2 3">
    <name type="scientific">Lentinula raphanica</name>
    <dbReference type="NCBI Taxonomy" id="153919"/>
    <lineage>
        <taxon>Eukaryota</taxon>
        <taxon>Fungi</taxon>
        <taxon>Dikarya</taxon>
        <taxon>Basidiomycota</taxon>
        <taxon>Agaricomycotina</taxon>
        <taxon>Agaricomycetes</taxon>
        <taxon>Agaricomycetidae</taxon>
        <taxon>Agaricales</taxon>
        <taxon>Marasmiineae</taxon>
        <taxon>Omphalotaceae</taxon>
        <taxon>Lentinula</taxon>
    </lineage>
</organism>
<accession>A0AA38PDQ3</accession>
<keyword evidence="1" id="KW-1133">Transmembrane helix</keyword>
<sequence>MHVFRASSPWYSFVVNMLLISIITTAISSPIPVSSSLSKSQPRPGKVVKQQKPKIRQARLLPSQETYKKYEIIVVIPGNGKKYSEEPVKETWTVGFMPYDAKQFRGYHTERESKSPSRWKLAARYHNADSEVKSTSLYGWPLACQRLSCVGPCCLHWNCDNVTMDWQDYYGCSGSFPTLNFVNNT</sequence>
<proteinExistence type="predicted"/>
<gene>
    <name evidence="2" type="ORF">F5878DRAFT_612221</name>
</gene>
<keyword evidence="1" id="KW-0812">Transmembrane</keyword>
<dbReference type="Proteomes" id="UP001163846">
    <property type="component" value="Unassembled WGS sequence"/>
</dbReference>
<keyword evidence="1" id="KW-0472">Membrane</keyword>
<reference evidence="2" key="1">
    <citation type="submission" date="2022-08" db="EMBL/GenBank/DDBJ databases">
        <authorList>
            <consortium name="DOE Joint Genome Institute"/>
            <person name="Min B."/>
            <person name="Riley R."/>
            <person name="Sierra-Patev S."/>
            <person name="Naranjo-Ortiz M."/>
            <person name="Looney B."/>
            <person name="Konkel Z."/>
            <person name="Slot J.C."/>
            <person name="Sakamoto Y."/>
            <person name="Steenwyk J.L."/>
            <person name="Rokas A."/>
            <person name="Carro J."/>
            <person name="Camarero S."/>
            <person name="Ferreira P."/>
            <person name="Molpeceres G."/>
            <person name="Ruiz-Duenas F.J."/>
            <person name="Serrano A."/>
            <person name="Henrissat B."/>
            <person name="Drula E."/>
            <person name="Hughes K.W."/>
            <person name="Mata J.L."/>
            <person name="Ishikawa N.K."/>
            <person name="Vargas-Isla R."/>
            <person name="Ushijima S."/>
            <person name="Smith C.A."/>
            <person name="Ahrendt S."/>
            <person name="Andreopoulos W."/>
            <person name="He G."/>
            <person name="Labutti K."/>
            <person name="Lipzen A."/>
            <person name="Ng V."/>
            <person name="Sandor L."/>
            <person name="Barry K."/>
            <person name="Martinez A.T."/>
            <person name="Xiao Y."/>
            <person name="Gibbons J.G."/>
            <person name="Terashima K."/>
            <person name="Hibbett D.S."/>
            <person name="Grigoriev I.V."/>
        </authorList>
    </citation>
    <scope>NUCLEOTIDE SEQUENCE</scope>
    <source>
        <strain evidence="2">TFB9207</strain>
    </source>
</reference>
<dbReference type="EMBL" id="MU806065">
    <property type="protein sequence ID" value="KAJ3840763.1"/>
    <property type="molecule type" value="Genomic_DNA"/>
</dbReference>
<dbReference type="AlphaFoldDB" id="A0AA38PDQ3"/>
<name>A0AA38PDQ3_9AGAR</name>
<feature type="transmembrane region" description="Helical" evidence="1">
    <location>
        <begin position="12"/>
        <end position="33"/>
    </location>
</feature>
<evidence type="ECO:0000313" key="3">
    <source>
        <dbReference type="Proteomes" id="UP001163846"/>
    </source>
</evidence>
<comment type="caution">
    <text evidence="2">The sequence shown here is derived from an EMBL/GenBank/DDBJ whole genome shotgun (WGS) entry which is preliminary data.</text>
</comment>
<evidence type="ECO:0000313" key="2">
    <source>
        <dbReference type="EMBL" id="KAJ3840763.1"/>
    </source>
</evidence>